<dbReference type="Pfam" id="PF02928">
    <property type="entry name" value="zf-C5HC2"/>
    <property type="match status" value="1"/>
</dbReference>
<keyword evidence="3" id="KW-1185">Reference proteome</keyword>
<dbReference type="EMBL" id="JAPWTJ010000253">
    <property type="protein sequence ID" value="KAJ8980545.1"/>
    <property type="molecule type" value="Genomic_DNA"/>
</dbReference>
<evidence type="ECO:0000313" key="3">
    <source>
        <dbReference type="Proteomes" id="UP001162164"/>
    </source>
</evidence>
<dbReference type="Proteomes" id="UP001162164">
    <property type="component" value="Unassembled WGS sequence"/>
</dbReference>
<proteinExistence type="predicted"/>
<gene>
    <name evidence="2" type="ORF">NQ317_001052</name>
</gene>
<name>A0ABQ9JQL0_9CUCU</name>
<evidence type="ECO:0000259" key="1">
    <source>
        <dbReference type="Pfam" id="PF02928"/>
    </source>
</evidence>
<reference evidence="2" key="1">
    <citation type="journal article" date="2023" name="Insect Mol. Biol.">
        <title>Genome sequencing provides insights into the evolution of gene families encoding plant cell wall-degrading enzymes in longhorned beetles.</title>
        <authorList>
            <person name="Shin N.R."/>
            <person name="Okamura Y."/>
            <person name="Kirsch R."/>
            <person name="Pauchet Y."/>
        </authorList>
    </citation>
    <scope>NUCLEOTIDE SEQUENCE</scope>
    <source>
        <strain evidence="2">MMC_N1</strain>
    </source>
</reference>
<feature type="domain" description="Zinc finger C5HC2-type" evidence="1">
    <location>
        <begin position="2"/>
        <end position="39"/>
    </location>
</feature>
<organism evidence="2 3">
    <name type="scientific">Molorchus minor</name>
    <dbReference type="NCBI Taxonomy" id="1323400"/>
    <lineage>
        <taxon>Eukaryota</taxon>
        <taxon>Metazoa</taxon>
        <taxon>Ecdysozoa</taxon>
        <taxon>Arthropoda</taxon>
        <taxon>Hexapoda</taxon>
        <taxon>Insecta</taxon>
        <taxon>Pterygota</taxon>
        <taxon>Neoptera</taxon>
        <taxon>Endopterygota</taxon>
        <taxon>Coleoptera</taxon>
        <taxon>Polyphaga</taxon>
        <taxon>Cucujiformia</taxon>
        <taxon>Chrysomeloidea</taxon>
        <taxon>Cerambycidae</taxon>
        <taxon>Lamiinae</taxon>
        <taxon>Monochamini</taxon>
        <taxon>Molorchus</taxon>
    </lineage>
</organism>
<dbReference type="InterPro" id="IPR004198">
    <property type="entry name" value="Znf_C5HC2"/>
</dbReference>
<sequence length="69" mass="8112">MNLYISMVFDTQEGVTYCLDHAVEMIKNKKSQDKQFYDYKELTDLPDKVKLAIETKSQKKVPNKLVQKL</sequence>
<protein>
    <recommendedName>
        <fullName evidence="1">Zinc finger C5HC2-type domain-containing protein</fullName>
    </recommendedName>
</protein>
<comment type="caution">
    <text evidence="2">The sequence shown here is derived from an EMBL/GenBank/DDBJ whole genome shotgun (WGS) entry which is preliminary data.</text>
</comment>
<evidence type="ECO:0000313" key="2">
    <source>
        <dbReference type="EMBL" id="KAJ8980545.1"/>
    </source>
</evidence>
<accession>A0ABQ9JQL0</accession>